<evidence type="ECO:0000256" key="5">
    <source>
        <dbReference type="ARBA" id="ARBA00022741"/>
    </source>
</evidence>
<comment type="pathway">
    <text evidence="8">Amino-acid biosynthesis; L-proline biosynthesis; L-glutamate 5-semialdehyde from L-glutamate: step 1/2.</text>
</comment>
<dbReference type="InterPro" id="IPR001048">
    <property type="entry name" value="Asp/Glu/Uridylate_kinase"/>
</dbReference>
<dbReference type="NCBIfam" id="TIGR01027">
    <property type="entry name" value="proB"/>
    <property type="match status" value="1"/>
</dbReference>
<evidence type="ECO:0000259" key="9">
    <source>
        <dbReference type="Pfam" id="PF00696"/>
    </source>
</evidence>
<keyword evidence="3 8" id="KW-0641">Proline biosynthesis</keyword>
<feature type="binding site" evidence="8">
    <location>
        <position position="152"/>
    </location>
    <ligand>
        <name>substrate</name>
    </ligand>
</feature>
<dbReference type="GO" id="GO:0005524">
    <property type="term" value="F:ATP binding"/>
    <property type="evidence" value="ECO:0007669"/>
    <property type="project" value="UniProtKB-KW"/>
</dbReference>
<dbReference type="GO" id="GO:0004349">
    <property type="term" value="F:glutamate 5-kinase activity"/>
    <property type="evidence" value="ECO:0007669"/>
    <property type="project" value="UniProtKB-UniRule"/>
</dbReference>
<dbReference type="PANTHER" id="PTHR43654:SF1">
    <property type="entry name" value="ISOPENTENYL PHOSPHATE KINASE"/>
    <property type="match status" value="1"/>
</dbReference>
<reference evidence="10 11" key="1">
    <citation type="submission" date="2018-08" db="EMBL/GenBank/DDBJ databases">
        <title>A genome reference for cultivated species of the human gut microbiota.</title>
        <authorList>
            <person name="Zou Y."/>
            <person name="Xue W."/>
            <person name="Luo G."/>
        </authorList>
    </citation>
    <scope>NUCLEOTIDE SEQUENCE [LARGE SCALE GENOMIC DNA]</scope>
    <source>
        <strain evidence="10 11">AF35-6BH</strain>
    </source>
</reference>
<keyword evidence="7 8" id="KW-0067">ATP-binding</keyword>
<dbReference type="Proteomes" id="UP000284868">
    <property type="component" value="Unassembled WGS sequence"/>
</dbReference>
<evidence type="ECO:0000256" key="6">
    <source>
        <dbReference type="ARBA" id="ARBA00022777"/>
    </source>
</evidence>
<sequence>MKQFKDMKRIVIKVGSSTLSHAHGGLNLRKIDQLAMVLSDLKNSGKEIVLVTSGAVSAGMAKLQMSKRPSQMREKQAAASVGQCELMFIYDKFFSQYGSKIAQLLLTKTITENSILRDNAINTLETLFELAVIPIVNENDSIAVDEITYGDNDTLSAVTATLIHADLLILLSDIDGLYNDNPTSNPHASLIPIVTEIDEHIFSMAQGVGSKLGTGGMATKLQAAKIATDAGIPMVIANGENPQIIYDILNNEYRGTLFYKEEHL</sequence>
<dbReference type="RefSeq" id="WP_118365405.1">
    <property type="nucleotide sequence ID" value="NZ_QRPK01000012.1"/>
</dbReference>
<dbReference type="EC" id="2.7.2.11" evidence="8"/>
<dbReference type="PRINTS" id="PR00474">
    <property type="entry name" value="GLU5KINASE"/>
</dbReference>
<feature type="binding site" evidence="8">
    <location>
        <position position="53"/>
    </location>
    <ligand>
        <name>substrate</name>
    </ligand>
</feature>
<proteinExistence type="inferred from homology"/>
<evidence type="ECO:0000256" key="4">
    <source>
        <dbReference type="ARBA" id="ARBA00022679"/>
    </source>
</evidence>
<keyword evidence="1 8" id="KW-0963">Cytoplasm</keyword>
<organism evidence="10 11">
    <name type="scientific">Amedibacillus dolichus</name>
    <dbReference type="NCBI Taxonomy" id="31971"/>
    <lineage>
        <taxon>Bacteria</taxon>
        <taxon>Bacillati</taxon>
        <taxon>Bacillota</taxon>
        <taxon>Erysipelotrichia</taxon>
        <taxon>Erysipelotrichales</taxon>
        <taxon>Erysipelotrichaceae</taxon>
        <taxon>Amedibacillus</taxon>
    </lineage>
</organism>
<dbReference type="AlphaFoldDB" id="A0A415PKS2"/>
<evidence type="ECO:0000256" key="1">
    <source>
        <dbReference type="ARBA" id="ARBA00022490"/>
    </source>
</evidence>
<evidence type="ECO:0000256" key="8">
    <source>
        <dbReference type="HAMAP-Rule" id="MF_00456"/>
    </source>
</evidence>
<keyword evidence="6 8" id="KW-0418">Kinase</keyword>
<dbReference type="UniPathway" id="UPA00098">
    <property type="reaction ID" value="UER00359"/>
</dbReference>
<dbReference type="InterPro" id="IPR001057">
    <property type="entry name" value="Glu/AcGlu_kinase"/>
</dbReference>
<dbReference type="EMBL" id="QRPK01000012">
    <property type="protein sequence ID" value="RHM13307.1"/>
    <property type="molecule type" value="Genomic_DNA"/>
</dbReference>
<dbReference type="InterPro" id="IPR041739">
    <property type="entry name" value="G5K_ProB"/>
</dbReference>
<dbReference type="InterPro" id="IPR011529">
    <property type="entry name" value="Glu_5kinase"/>
</dbReference>
<dbReference type="Gene3D" id="3.40.1160.10">
    <property type="entry name" value="Acetylglutamate kinase-like"/>
    <property type="match status" value="1"/>
</dbReference>
<dbReference type="InterPro" id="IPR005715">
    <property type="entry name" value="Glu_5kinase/COase_Synthase"/>
</dbReference>
<dbReference type="HAMAP" id="MF_00456">
    <property type="entry name" value="ProB"/>
    <property type="match status" value="1"/>
</dbReference>
<name>A0A415PKS2_9FIRM</name>
<protein>
    <recommendedName>
        <fullName evidence="8">Glutamate 5-kinase</fullName>
        <ecNumber evidence="8">2.7.2.11</ecNumber>
    </recommendedName>
    <alternativeName>
        <fullName evidence="8">Gamma-glutamyl kinase</fullName>
        <shortName evidence="8">GK</shortName>
    </alternativeName>
</protein>
<dbReference type="SUPFAM" id="SSF53633">
    <property type="entry name" value="Carbamate kinase-like"/>
    <property type="match status" value="1"/>
</dbReference>
<comment type="caution">
    <text evidence="10">The sequence shown here is derived from an EMBL/GenBank/DDBJ whole genome shotgun (WGS) entry which is preliminary data.</text>
</comment>
<comment type="function">
    <text evidence="8">Catalyzes the transfer of a phosphate group to glutamate to form L-glutamate 5-phosphate.</text>
</comment>
<feature type="binding site" evidence="8">
    <location>
        <position position="140"/>
    </location>
    <ligand>
        <name>substrate</name>
    </ligand>
</feature>
<dbReference type="CDD" id="cd04242">
    <property type="entry name" value="AAK_G5K_ProB"/>
    <property type="match status" value="1"/>
</dbReference>
<dbReference type="FunFam" id="3.40.1160.10:FF:000018">
    <property type="entry name" value="Glutamate 5-kinase"/>
    <property type="match status" value="1"/>
</dbReference>
<dbReference type="GO" id="GO:0055129">
    <property type="term" value="P:L-proline biosynthetic process"/>
    <property type="evidence" value="ECO:0007669"/>
    <property type="project" value="UniProtKB-UniRule"/>
</dbReference>
<comment type="similarity">
    <text evidence="8">Belongs to the glutamate 5-kinase family.</text>
</comment>
<dbReference type="PIRSF" id="PIRSF000729">
    <property type="entry name" value="GK"/>
    <property type="match status" value="1"/>
</dbReference>
<feature type="binding site" evidence="8">
    <location>
        <position position="13"/>
    </location>
    <ligand>
        <name>ATP</name>
        <dbReference type="ChEBI" id="CHEBI:30616"/>
    </ligand>
</feature>
<keyword evidence="2 8" id="KW-0028">Amino-acid biosynthesis</keyword>
<comment type="subcellular location">
    <subcellularLocation>
        <location evidence="8">Cytoplasm</location>
    </subcellularLocation>
</comment>
<dbReference type="InterPro" id="IPR019797">
    <property type="entry name" value="Glutamate_5-kinase_CS"/>
</dbReference>
<keyword evidence="5 8" id="KW-0547">Nucleotide-binding</keyword>
<dbReference type="PANTHER" id="PTHR43654">
    <property type="entry name" value="GLUTAMATE 5-KINASE"/>
    <property type="match status" value="1"/>
</dbReference>
<evidence type="ECO:0000256" key="3">
    <source>
        <dbReference type="ARBA" id="ARBA00022650"/>
    </source>
</evidence>
<evidence type="ECO:0000256" key="2">
    <source>
        <dbReference type="ARBA" id="ARBA00022605"/>
    </source>
</evidence>
<dbReference type="OrthoDB" id="9804434at2"/>
<keyword evidence="4 8" id="KW-0808">Transferase</keyword>
<dbReference type="Pfam" id="PF00696">
    <property type="entry name" value="AA_kinase"/>
    <property type="match status" value="1"/>
</dbReference>
<feature type="domain" description="Aspartate/glutamate/uridylate kinase" evidence="9">
    <location>
        <begin position="8"/>
        <end position="238"/>
    </location>
</feature>
<dbReference type="GO" id="GO:0005829">
    <property type="term" value="C:cytosol"/>
    <property type="evidence" value="ECO:0007669"/>
    <property type="project" value="TreeGrafter"/>
</dbReference>
<dbReference type="PROSITE" id="PS00902">
    <property type="entry name" value="GLUTAMATE_5_KINASE"/>
    <property type="match status" value="1"/>
</dbReference>
<gene>
    <name evidence="8 10" type="primary">proB</name>
    <name evidence="10" type="ORF">DWZ83_03805</name>
</gene>
<dbReference type="InterPro" id="IPR036393">
    <property type="entry name" value="AceGlu_kinase-like_sf"/>
</dbReference>
<keyword evidence="11" id="KW-1185">Reference proteome</keyword>
<feature type="binding site" evidence="8">
    <location>
        <begin position="172"/>
        <end position="173"/>
    </location>
    <ligand>
        <name>ATP</name>
        <dbReference type="ChEBI" id="CHEBI:30616"/>
    </ligand>
</feature>
<evidence type="ECO:0000313" key="11">
    <source>
        <dbReference type="Proteomes" id="UP000284868"/>
    </source>
</evidence>
<evidence type="ECO:0000313" key="10">
    <source>
        <dbReference type="EMBL" id="RHM13307.1"/>
    </source>
</evidence>
<evidence type="ECO:0000256" key="7">
    <source>
        <dbReference type="ARBA" id="ARBA00022840"/>
    </source>
</evidence>
<accession>A0A415PKS2</accession>
<feature type="binding site" evidence="8">
    <location>
        <begin position="214"/>
        <end position="220"/>
    </location>
    <ligand>
        <name>ATP</name>
        <dbReference type="ChEBI" id="CHEBI:30616"/>
    </ligand>
</feature>
<comment type="catalytic activity">
    <reaction evidence="8">
        <text>L-glutamate + ATP = L-glutamyl 5-phosphate + ADP</text>
        <dbReference type="Rhea" id="RHEA:14877"/>
        <dbReference type="ChEBI" id="CHEBI:29985"/>
        <dbReference type="ChEBI" id="CHEBI:30616"/>
        <dbReference type="ChEBI" id="CHEBI:58274"/>
        <dbReference type="ChEBI" id="CHEBI:456216"/>
        <dbReference type="EC" id="2.7.2.11"/>
    </reaction>
</comment>